<dbReference type="KEGG" id="palh:B1H58_15310"/>
<evidence type="ECO:0000313" key="1">
    <source>
        <dbReference type="EMBL" id="ARJ43265.1"/>
    </source>
</evidence>
<reference evidence="1 2" key="1">
    <citation type="submission" date="2017-02" db="EMBL/GenBank/DDBJ databases">
        <title>Complete genome sequence of the drought resistance-promoting endophyte Pantoea alhagi LTYR-11Z.</title>
        <authorList>
            <person name="Zhang L."/>
        </authorList>
    </citation>
    <scope>NUCLEOTIDE SEQUENCE [LARGE SCALE GENOMIC DNA]</scope>
    <source>
        <strain evidence="1 2">LTYR-11Z</strain>
    </source>
</reference>
<dbReference type="EMBL" id="CP019706">
    <property type="protein sequence ID" value="ARJ43265.1"/>
    <property type="molecule type" value="Genomic_DNA"/>
</dbReference>
<proteinExistence type="predicted"/>
<dbReference type="Proteomes" id="UP000192900">
    <property type="component" value="Chromosome"/>
</dbReference>
<dbReference type="STRING" id="1891675.B1H58_15310"/>
<dbReference type="OrthoDB" id="6028047at2"/>
<sequence>MGNMSYCQFRNTKLDFEQCLDAIGNCESLSDFSAAEQEYARSLREMAEQYIEWFDQLVTE</sequence>
<dbReference type="RefSeq" id="WP_085071322.1">
    <property type="nucleotide sequence ID" value="NZ_CP019706.1"/>
</dbReference>
<name>A0A1W6B838_9GAMM</name>
<organism evidence="1 2">
    <name type="scientific">Pantoea alhagi</name>
    <dbReference type="NCBI Taxonomy" id="1891675"/>
    <lineage>
        <taxon>Bacteria</taxon>
        <taxon>Pseudomonadati</taxon>
        <taxon>Pseudomonadota</taxon>
        <taxon>Gammaproteobacteria</taxon>
        <taxon>Enterobacterales</taxon>
        <taxon>Erwiniaceae</taxon>
        <taxon>Pantoea</taxon>
    </lineage>
</organism>
<accession>A0A1W6B838</accession>
<dbReference type="AlphaFoldDB" id="A0A1W6B838"/>
<evidence type="ECO:0000313" key="2">
    <source>
        <dbReference type="Proteomes" id="UP000192900"/>
    </source>
</evidence>
<gene>
    <name evidence="1" type="ORF">B1H58_15310</name>
</gene>
<keyword evidence="2" id="KW-1185">Reference proteome</keyword>
<protein>
    <submittedName>
        <fullName evidence="1">Uncharacterized protein</fullName>
    </submittedName>
</protein>